<proteinExistence type="predicted"/>
<evidence type="ECO:0000313" key="1">
    <source>
        <dbReference type="EMBL" id="MBC3347878.1"/>
    </source>
</evidence>
<reference evidence="1 2" key="1">
    <citation type="journal article" date="2020" name="Microorganisms">
        <title>Reliable Identification of Environmental Pseudomonas Isolates Using the rpoD Gene.</title>
        <authorList>
            <consortium name="The Broad Institute Genome Sequencing Platform"/>
            <person name="Girard L."/>
            <person name="Lood C."/>
            <person name="Rokni-Zadeh H."/>
            <person name="van Noort V."/>
            <person name="Lavigne R."/>
            <person name="De Mot R."/>
        </authorList>
    </citation>
    <scope>NUCLEOTIDE SEQUENCE [LARGE SCALE GENOMIC DNA]</scope>
    <source>
        <strain evidence="1 2">SWRI196</strain>
    </source>
</reference>
<protein>
    <submittedName>
        <fullName evidence="1">Uncharacterized protein</fullName>
    </submittedName>
</protein>
<sequence length="153" mass="17017">MSAAQKLSVNKVRQSLFSNEFAASIDQRPPVPFRASFSRVSYPQFGDYLTITATLRDPVDNHIKTIRIIFLEDPVDSTPQRAKNVRISYGDTAENPPSEYSTLEPLTALNFDPQTLSISGTIDARVEDGLESPKAHELMMSFNLVAEPGSRRT</sequence>
<comment type="caution">
    <text evidence="1">The sequence shown here is derived from an EMBL/GenBank/DDBJ whole genome shotgun (WGS) entry which is preliminary data.</text>
</comment>
<accession>A0ABR6UU89</accession>
<dbReference type="Proteomes" id="UP000617171">
    <property type="component" value="Unassembled WGS sequence"/>
</dbReference>
<name>A0ABR6UU89_9PSED</name>
<gene>
    <name evidence="1" type="ORF">HU811_14665</name>
</gene>
<dbReference type="EMBL" id="JABWQV010000088">
    <property type="protein sequence ID" value="MBC3347878.1"/>
    <property type="molecule type" value="Genomic_DNA"/>
</dbReference>
<keyword evidence="2" id="KW-1185">Reference proteome</keyword>
<organism evidence="1 2">
    <name type="scientific">Pseudomonas tehranensis</name>
    <dbReference type="NCBI Taxonomy" id="2745502"/>
    <lineage>
        <taxon>Bacteria</taxon>
        <taxon>Pseudomonadati</taxon>
        <taxon>Pseudomonadota</taxon>
        <taxon>Gammaproteobacteria</taxon>
        <taxon>Pseudomonadales</taxon>
        <taxon>Pseudomonadaceae</taxon>
        <taxon>Pseudomonas</taxon>
    </lineage>
</organism>
<evidence type="ECO:0000313" key="2">
    <source>
        <dbReference type="Proteomes" id="UP000617171"/>
    </source>
</evidence>
<dbReference type="RefSeq" id="WP_186656635.1">
    <property type="nucleotide sequence ID" value="NZ_JABWQV010000088.1"/>
</dbReference>